<accession>A0A485A900</accession>
<keyword evidence="2 4" id="KW-0575">Peroxidase</keyword>
<dbReference type="Proteomes" id="UP000401081">
    <property type="component" value="Unassembled WGS sequence"/>
</dbReference>
<evidence type="ECO:0000256" key="1">
    <source>
        <dbReference type="ARBA" id="ARBA00006926"/>
    </source>
</evidence>
<dbReference type="PROSITE" id="PS51352">
    <property type="entry name" value="THIOREDOXIN_2"/>
    <property type="match status" value="1"/>
</dbReference>
<dbReference type="AlphaFoldDB" id="A0A485A900"/>
<dbReference type="InterPro" id="IPR013766">
    <property type="entry name" value="Thioredoxin_domain"/>
</dbReference>
<evidence type="ECO:0000256" key="3">
    <source>
        <dbReference type="ARBA" id="ARBA00023002"/>
    </source>
</evidence>
<dbReference type="Pfam" id="PF00563">
    <property type="entry name" value="EAL"/>
    <property type="match status" value="1"/>
</dbReference>
<organism evidence="7 8">
    <name type="scientific">Kluyvera cryocrescens</name>
    <name type="common">Kluyvera citrophila</name>
    <dbReference type="NCBI Taxonomy" id="580"/>
    <lineage>
        <taxon>Bacteria</taxon>
        <taxon>Pseudomonadati</taxon>
        <taxon>Pseudomonadota</taxon>
        <taxon>Gammaproteobacteria</taxon>
        <taxon>Enterobacterales</taxon>
        <taxon>Enterobacteriaceae</taxon>
        <taxon>Kluyvera</taxon>
    </lineage>
</organism>
<dbReference type="PANTHER" id="PTHR11592">
    <property type="entry name" value="GLUTATHIONE PEROXIDASE"/>
    <property type="match status" value="1"/>
</dbReference>
<dbReference type="SMART" id="SM00052">
    <property type="entry name" value="EAL"/>
    <property type="match status" value="1"/>
</dbReference>
<dbReference type="PROSITE" id="PS50883">
    <property type="entry name" value="EAL"/>
    <property type="match status" value="1"/>
</dbReference>
<feature type="domain" description="Thioredoxin" evidence="6">
    <location>
        <begin position="129"/>
        <end position="291"/>
    </location>
</feature>
<feature type="domain" description="EAL" evidence="5">
    <location>
        <begin position="1"/>
        <end position="115"/>
    </location>
</feature>
<dbReference type="GO" id="GO:0004601">
    <property type="term" value="F:peroxidase activity"/>
    <property type="evidence" value="ECO:0007669"/>
    <property type="project" value="UniProtKB-KW"/>
</dbReference>
<dbReference type="InterPro" id="IPR029759">
    <property type="entry name" value="GPX_AS"/>
</dbReference>
<name>A0A485A900_KLUCR</name>
<dbReference type="CDD" id="cd01948">
    <property type="entry name" value="EAL"/>
    <property type="match status" value="1"/>
</dbReference>
<dbReference type="SUPFAM" id="SSF141868">
    <property type="entry name" value="EAL domain-like"/>
    <property type="match status" value="1"/>
</dbReference>
<dbReference type="InterPro" id="IPR001633">
    <property type="entry name" value="EAL_dom"/>
</dbReference>
<dbReference type="Gene3D" id="3.40.30.10">
    <property type="entry name" value="Glutaredoxin"/>
    <property type="match status" value="1"/>
</dbReference>
<dbReference type="PROSITE" id="PS00763">
    <property type="entry name" value="GLUTATHIONE_PEROXID_2"/>
    <property type="match status" value="1"/>
</dbReference>
<evidence type="ECO:0000313" key="8">
    <source>
        <dbReference type="Proteomes" id="UP000401081"/>
    </source>
</evidence>
<dbReference type="Pfam" id="PF00255">
    <property type="entry name" value="GSHPx"/>
    <property type="match status" value="1"/>
</dbReference>
<dbReference type="InterPro" id="IPR036249">
    <property type="entry name" value="Thioredoxin-like_sf"/>
</dbReference>
<proteinExistence type="inferred from homology"/>
<dbReference type="EMBL" id="CAADJD010000008">
    <property type="protein sequence ID" value="VFS57332.1"/>
    <property type="molecule type" value="Genomic_DNA"/>
</dbReference>
<dbReference type="Gene3D" id="3.20.20.450">
    <property type="entry name" value="EAL domain"/>
    <property type="match status" value="1"/>
</dbReference>
<dbReference type="FunFam" id="3.40.30.10:FF:000010">
    <property type="entry name" value="Glutathione peroxidase"/>
    <property type="match status" value="1"/>
</dbReference>
<dbReference type="InterPro" id="IPR035919">
    <property type="entry name" value="EAL_sf"/>
</dbReference>
<sequence length="291" mass="32035">MNTLNKLRTLGVTISIDDFGTGYSSLSRLSRLAFDKIKIDKSFVTSISTQEDALNIIKLITSMAKSLSMKVVAEGVETQEQLESLQALGCDFAQGYLFSKPLPYIDEIIKNGPVIPKQSLMTTRFSTEDPTMTPFHQLTANSLRGEPVSMADYAGKLILVVNTASHCGFTPQYAGLEALYQKYAPQGLVVLGFPCNQFGQQEPGSADDIAQTCHIHYGVSFPMFEKVEVNGHAAHPIFRYLKDQLPGVLGGRIKWNFTKFLIGRDGKPLKRFAPFTSPQKMEAAIISALKS</sequence>
<reference evidence="7 8" key="1">
    <citation type="submission" date="2019-03" db="EMBL/GenBank/DDBJ databases">
        <authorList>
            <consortium name="Pathogen Informatics"/>
        </authorList>
    </citation>
    <scope>NUCLEOTIDE SEQUENCE [LARGE SCALE GENOMIC DNA]</scope>
    <source>
        <strain evidence="7 8">NCTC12993</strain>
    </source>
</reference>
<evidence type="ECO:0000256" key="2">
    <source>
        <dbReference type="ARBA" id="ARBA00022559"/>
    </source>
</evidence>
<gene>
    <name evidence="7" type="primary">bsaA_1</name>
    <name evidence="7" type="ORF">NCTC12993_00722</name>
</gene>
<evidence type="ECO:0000259" key="5">
    <source>
        <dbReference type="PROSITE" id="PS50883"/>
    </source>
</evidence>
<evidence type="ECO:0000313" key="7">
    <source>
        <dbReference type="EMBL" id="VFS57332.1"/>
    </source>
</evidence>
<dbReference type="PRINTS" id="PR01011">
    <property type="entry name" value="GLUTPROXDASE"/>
</dbReference>
<dbReference type="PROSITE" id="PS51355">
    <property type="entry name" value="GLUTATHIONE_PEROXID_3"/>
    <property type="match status" value="1"/>
</dbReference>
<dbReference type="PANTHER" id="PTHR11592:SF78">
    <property type="entry name" value="GLUTATHIONE PEROXIDASE"/>
    <property type="match status" value="1"/>
</dbReference>
<dbReference type="GO" id="GO:0034599">
    <property type="term" value="P:cellular response to oxidative stress"/>
    <property type="evidence" value="ECO:0007669"/>
    <property type="project" value="TreeGrafter"/>
</dbReference>
<keyword evidence="8" id="KW-1185">Reference proteome</keyword>
<protein>
    <recommendedName>
        <fullName evidence="4">Glutathione peroxidase</fullName>
    </recommendedName>
</protein>
<dbReference type="PROSITE" id="PS00460">
    <property type="entry name" value="GLUTATHIONE_PEROXID_1"/>
    <property type="match status" value="1"/>
</dbReference>
<evidence type="ECO:0000256" key="4">
    <source>
        <dbReference type="RuleBase" id="RU000499"/>
    </source>
</evidence>
<keyword evidence="3 4" id="KW-0560">Oxidoreductase</keyword>
<dbReference type="InterPro" id="IPR029760">
    <property type="entry name" value="GPX_CS"/>
</dbReference>
<comment type="similarity">
    <text evidence="1 4">Belongs to the glutathione peroxidase family.</text>
</comment>
<dbReference type="CDD" id="cd00340">
    <property type="entry name" value="GSH_Peroxidase"/>
    <property type="match status" value="1"/>
</dbReference>
<dbReference type="SUPFAM" id="SSF52833">
    <property type="entry name" value="Thioredoxin-like"/>
    <property type="match status" value="1"/>
</dbReference>
<dbReference type="InterPro" id="IPR000889">
    <property type="entry name" value="Glutathione_peroxidase"/>
</dbReference>
<evidence type="ECO:0000259" key="6">
    <source>
        <dbReference type="PROSITE" id="PS51352"/>
    </source>
</evidence>